<dbReference type="RefSeq" id="WP_305999406.1">
    <property type="nucleotide sequence ID" value="NZ_JASNFN010000008.1"/>
</dbReference>
<keyword evidence="1" id="KW-0472">Membrane</keyword>
<accession>A0ABT9IAY4</accession>
<proteinExistence type="predicted"/>
<keyword evidence="1" id="KW-1133">Transmembrane helix</keyword>
<feature type="transmembrane region" description="Helical" evidence="1">
    <location>
        <begin position="83"/>
        <end position="107"/>
    </location>
</feature>
<sequence>MSTRFRPARAVREGAAALYGLAALAVVVAPALIIGSTATGGGVAPSWQALDLLAVSAVLGLGYGVVCFRRLRRQSTETRSRPNAWIAAVHALVALALLSSVLLAVVLHELGSLQAPLAGQEWSLLAVWGGVQVVAIVAAEAVERGVFRWLVRPERRAQAGLPGGAATVGDRDQRRT</sequence>
<dbReference type="EMBL" id="JASNFN010000008">
    <property type="protein sequence ID" value="MDP5182733.1"/>
    <property type="molecule type" value="Genomic_DNA"/>
</dbReference>
<name>A0ABT9IAY4_9ACTN</name>
<gene>
    <name evidence="2" type="ORF">QOZ88_08785</name>
</gene>
<keyword evidence="3" id="KW-1185">Reference proteome</keyword>
<evidence type="ECO:0000313" key="3">
    <source>
        <dbReference type="Proteomes" id="UP001233673"/>
    </source>
</evidence>
<evidence type="ECO:0000313" key="2">
    <source>
        <dbReference type="EMBL" id="MDP5182733.1"/>
    </source>
</evidence>
<dbReference type="Proteomes" id="UP001233673">
    <property type="component" value="Unassembled WGS sequence"/>
</dbReference>
<keyword evidence="1" id="KW-0812">Transmembrane</keyword>
<feature type="transmembrane region" description="Helical" evidence="1">
    <location>
        <begin position="47"/>
        <end position="71"/>
    </location>
</feature>
<organism evidence="2 3">
    <name type="scientific">Blastococcus carthaginiensis</name>
    <dbReference type="NCBI Taxonomy" id="3050034"/>
    <lineage>
        <taxon>Bacteria</taxon>
        <taxon>Bacillati</taxon>
        <taxon>Actinomycetota</taxon>
        <taxon>Actinomycetes</taxon>
        <taxon>Geodermatophilales</taxon>
        <taxon>Geodermatophilaceae</taxon>
        <taxon>Blastococcus</taxon>
    </lineage>
</organism>
<protein>
    <submittedName>
        <fullName evidence="2">Uncharacterized protein</fullName>
    </submittedName>
</protein>
<feature type="transmembrane region" description="Helical" evidence="1">
    <location>
        <begin position="16"/>
        <end position="35"/>
    </location>
</feature>
<reference evidence="3" key="1">
    <citation type="submission" date="2023-05" db="EMBL/GenBank/DDBJ databases">
        <title>Draft genome of Pseudofrankia sp. BMG5.37.</title>
        <authorList>
            <person name="Gtari M."/>
            <person name="Ghodhbane F."/>
            <person name="Sbissi I."/>
        </authorList>
    </citation>
    <scope>NUCLEOTIDE SEQUENCE [LARGE SCALE GENOMIC DNA]</scope>
    <source>
        <strain evidence="3">BMG 814</strain>
    </source>
</reference>
<evidence type="ECO:0000256" key="1">
    <source>
        <dbReference type="SAM" id="Phobius"/>
    </source>
</evidence>
<feature type="transmembrane region" description="Helical" evidence="1">
    <location>
        <begin position="122"/>
        <end position="142"/>
    </location>
</feature>
<comment type="caution">
    <text evidence="2">The sequence shown here is derived from an EMBL/GenBank/DDBJ whole genome shotgun (WGS) entry which is preliminary data.</text>
</comment>